<proteinExistence type="inferred from homology"/>
<dbReference type="PROSITE" id="PS00659">
    <property type="entry name" value="GLYCOSYL_HYDROL_F5"/>
    <property type="match status" value="1"/>
</dbReference>
<evidence type="ECO:0000313" key="11">
    <source>
        <dbReference type="EMBL" id="BAV13035.1"/>
    </source>
</evidence>
<evidence type="ECO:0000256" key="7">
    <source>
        <dbReference type="ARBA" id="ARBA00023326"/>
    </source>
</evidence>
<dbReference type="InterPro" id="IPR018087">
    <property type="entry name" value="Glyco_hydro_5_CS"/>
</dbReference>
<dbReference type="InterPro" id="IPR002105">
    <property type="entry name" value="Dockerin_1_rpt"/>
</dbReference>
<dbReference type="Pfam" id="PF00150">
    <property type="entry name" value="Cellulase"/>
    <property type="match status" value="1"/>
</dbReference>
<evidence type="ECO:0000256" key="9">
    <source>
        <dbReference type="SAM" id="SignalP"/>
    </source>
</evidence>
<evidence type="ECO:0000256" key="5">
    <source>
        <dbReference type="ARBA" id="ARBA00023277"/>
    </source>
</evidence>
<evidence type="ECO:0000256" key="6">
    <source>
        <dbReference type="ARBA" id="ARBA00023295"/>
    </source>
</evidence>
<dbReference type="EC" id="3.2.1.4" evidence="2"/>
<dbReference type="PANTHER" id="PTHR35923">
    <property type="entry name" value="MAJOR EXTRACELLULAR ENDOGLUCANASE"/>
    <property type="match status" value="1"/>
</dbReference>
<keyword evidence="5" id="KW-0119">Carbohydrate metabolism</keyword>
<comment type="catalytic activity">
    <reaction evidence="1">
        <text>Endohydrolysis of (1-&gt;4)-beta-D-glucosidic linkages in cellulose, lichenin and cereal beta-D-glucans.</text>
        <dbReference type="EC" id="3.2.1.4"/>
    </reaction>
</comment>
<evidence type="ECO:0000256" key="8">
    <source>
        <dbReference type="RuleBase" id="RU361153"/>
    </source>
</evidence>
<organism evidence="11">
    <name type="scientific">Clostridium cellulovorans</name>
    <dbReference type="NCBI Taxonomy" id="1493"/>
    <lineage>
        <taxon>Bacteria</taxon>
        <taxon>Bacillati</taxon>
        <taxon>Bacillota</taxon>
        <taxon>Clostridia</taxon>
        <taxon>Eubacteriales</taxon>
        <taxon>Clostridiaceae</taxon>
        <taxon>Clostridium</taxon>
    </lineage>
</organism>
<name>A0A173MZX7_CLOCL</name>
<protein>
    <recommendedName>
        <fullName evidence="2">cellulase</fullName>
        <ecNumber evidence="2">3.2.1.4</ecNumber>
    </recommendedName>
</protein>
<dbReference type="AlphaFoldDB" id="A0A173MZX7"/>
<dbReference type="InterPro" id="IPR017853">
    <property type="entry name" value="GH"/>
</dbReference>
<dbReference type="GO" id="GO:0008810">
    <property type="term" value="F:cellulase activity"/>
    <property type="evidence" value="ECO:0007669"/>
    <property type="project" value="UniProtKB-EC"/>
</dbReference>
<dbReference type="GO" id="GO:0030245">
    <property type="term" value="P:cellulose catabolic process"/>
    <property type="evidence" value="ECO:0007669"/>
    <property type="project" value="UniProtKB-KW"/>
</dbReference>
<dbReference type="InterPro" id="IPR016134">
    <property type="entry name" value="Dockerin_dom"/>
</dbReference>
<dbReference type="SUPFAM" id="SSF51445">
    <property type="entry name" value="(Trans)glycosidases"/>
    <property type="match status" value="1"/>
</dbReference>
<keyword evidence="9" id="KW-0732">Signal</keyword>
<sequence>MKRLKKLTSIVASLMVASSFCFSTTQVKAAVDTNNDDWLHCKGDKILDKNGNEVWLTGANWFGFNCSENVVHGSWYDVKNLMKSIADRGIGLIRIPISSELLCSWMNGTPNPTSSVSADNSPYHTINADFYDPATKGTKDSMQIFDIMMGYCKELGIKVMVDVHSPHADNSGHTYPLWYGLETKTAGVITTDKWIDSLTWLVDKYKNDDTILAVDLKNEPHGKRNYKAEIPTDMAKWDDSTDENNWKYAAEKCSKSVLAANPNILVMIEGVEQTPKYDKGFTYATPDIWQSSDADSPYVRGWWGGVLSGVKKYPINLGDLNSQVVYSPHDYGPSVYNQVWFDKDFTRQTLLDDYWYNAWAFIDDQGIAPLLIGEWGGHMDGGKNQKWMELLRDYMIEKRINHTFWCINPNSGDTGGLIGYDWTTWDEAKYGLLKPALWQDKGKFIGLDHQVKLGSNGMSLNEYFNLTPTDPTDPTDPTNPTEPIVLPGDVNGDKVVNAMDYAILKKYLLNGSSVTINQANSDLNGDSKVNAIDFAKLKLLLLSK</sequence>
<dbReference type="PANTHER" id="PTHR35923:SF2">
    <property type="entry name" value="ENDOGLUCANASE"/>
    <property type="match status" value="1"/>
</dbReference>
<dbReference type="Gene3D" id="3.20.20.80">
    <property type="entry name" value="Glycosidases"/>
    <property type="match status" value="1"/>
</dbReference>
<gene>
    <name evidence="11" type="primary">Eng5E</name>
</gene>
<dbReference type="OMA" id="SAHDYAT"/>
<dbReference type="CDD" id="cd14256">
    <property type="entry name" value="Dockerin_I"/>
    <property type="match status" value="1"/>
</dbReference>
<keyword evidence="4" id="KW-0136">Cellulose degradation</keyword>
<evidence type="ECO:0000259" key="10">
    <source>
        <dbReference type="PROSITE" id="PS51766"/>
    </source>
</evidence>
<feature type="signal peptide" evidence="9">
    <location>
        <begin position="1"/>
        <end position="29"/>
    </location>
</feature>
<dbReference type="InterPro" id="IPR001547">
    <property type="entry name" value="Glyco_hydro_5"/>
</dbReference>
<reference evidence="11" key="1">
    <citation type="submission" date="2009-04" db="EMBL/GenBank/DDBJ databases">
        <title>Clostridium cellulovorans cellulosomal and noncellulosomal genes.</title>
        <authorList>
            <person name="Tamaru Y."/>
        </authorList>
    </citation>
    <scope>NUCLEOTIDE SEQUENCE</scope>
</reference>
<comment type="similarity">
    <text evidence="8">Belongs to the glycosyl hydrolase 5 (cellulase A) family.</text>
</comment>
<keyword evidence="3 8" id="KW-0378">Hydrolase</keyword>
<evidence type="ECO:0000256" key="1">
    <source>
        <dbReference type="ARBA" id="ARBA00000966"/>
    </source>
</evidence>
<dbReference type="EMBL" id="AB499136">
    <property type="protein sequence ID" value="BAV13035.1"/>
    <property type="molecule type" value="Genomic_DNA"/>
</dbReference>
<dbReference type="Pfam" id="PF00404">
    <property type="entry name" value="Dockerin_1"/>
    <property type="match status" value="1"/>
</dbReference>
<dbReference type="Gene3D" id="1.10.1330.10">
    <property type="entry name" value="Dockerin domain"/>
    <property type="match status" value="1"/>
</dbReference>
<keyword evidence="6 8" id="KW-0326">Glycosidase</keyword>
<feature type="chain" id="PRO_5008010235" description="cellulase" evidence="9">
    <location>
        <begin position="30"/>
        <end position="544"/>
    </location>
</feature>
<keyword evidence="7" id="KW-0624">Polysaccharide degradation</keyword>
<evidence type="ECO:0000256" key="4">
    <source>
        <dbReference type="ARBA" id="ARBA00023001"/>
    </source>
</evidence>
<accession>A0A173MZX7</accession>
<evidence type="ECO:0000256" key="2">
    <source>
        <dbReference type="ARBA" id="ARBA00012601"/>
    </source>
</evidence>
<feature type="domain" description="Dockerin" evidence="10">
    <location>
        <begin position="483"/>
        <end position="544"/>
    </location>
</feature>
<dbReference type="SUPFAM" id="SSF63446">
    <property type="entry name" value="Type I dockerin domain"/>
    <property type="match status" value="1"/>
</dbReference>
<dbReference type="InterPro" id="IPR036439">
    <property type="entry name" value="Dockerin_dom_sf"/>
</dbReference>
<evidence type="ECO:0000256" key="3">
    <source>
        <dbReference type="ARBA" id="ARBA00022801"/>
    </source>
</evidence>
<dbReference type="PROSITE" id="PS00448">
    <property type="entry name" value="CLOS_CELLULOSOME_RPT"/>
    <property type="match status" value="1"/>
</dbReference>
<dbReference type="PROSITE" id="PS51766">
    <property type="entry name" value="DOCKERIN"/>
    <property type="match status" value="1"/>
</dbReference>